<name>A0A0P0P1B4_9CAUL</name>
<protein>
    <recommendedName>
        <fullName evidence="2">Tape measure protein N-terminal domain-containing protein</fullName>
    </recommendedName>
</protein>
<dbReference type="Proteomes" id="UP000056905">
    <property type="component" value="Chromosome"/>
</dbReference>
<proteinExistence type="predicted"/>
<evidence type="ECO:0000313" key="3">
    <source>
        <dbReference type="EMBL" id="ALL14257.1"/>
    </source>
</evidence>
<dbReference type="Pfam" id="PF20155">
    <property type="entry name" value="TMP_3"/>
    <property type="match status" value="1"/>
</dbReference>
<dbReference type="STRING" id="69395.AQ619_13405"/>
<evidence type="ECO:0000313" key="4">
    <source>
        <dbReference type="Proteomes" id="UP000056905"/>
    </source>
</evidence>
<reference evidence="3 4" key="1">
    <citation type="submission" date="2015-10" db="EMBL/GenBank/DDBJ databases">
        <title>Conservation of the essential genome among Caulobacter and Brevundimonas species.</title>
        <authorList>
            <person name="Scott D."/>
            <person name="Ely B."/>
        </authorList>
    </citation>
    <scope>NUCLEOTIDE SEQUENCE [LARGE SCALE GENOMIC DNA]</scope>
    <source>
        <strain evidence="3 4">CB4</strain>
    </source>
</reference>
<keyword evidence="4" id="KW-1185">Reference proteome</keyword>
<dbReference type="OrthoDB" id="7311517at2"/>
<dbReference type="InterPro" id="IPR013491">
    <property type="entry name" value="Tape_meas_N"/>
</dbReference>
<dbReference type="KEGG" id="chq:AQ619_13405"/>
<accession>A0A0P0P1B4</accession>
<evidence type="ECO:0000259" key="2">
    <source>
        <dbReference type="Pfam" id="PF20155"/>
    </source>
</evidence>
<gene>
    <name evidence="3" type="ORF">AQ619_13405</name>
</gene>
<dbReference type="EMBL" id="CP013002">
    <property type="protein sequence ID" value="ALL14257.1"/>
    <property type="molecule type" value="Genomic_DNA"/>
</dbReference>
<dbReference type="RefSeq" id="WP_062148527.1">
    <property type="nucleotide sequence ID" value="NZ_CP013002.1"/>
</dbReference>
<feature type="region of interest" description="Disordered" evidence="1">
    <location>
        <begin position="691"/>
        <end position="714"/>
    </location>
</feature>
<evidence type="ECO:0000256" key="1">
    <source>
        <dbReference type="SAM" id="MobiDB-lite"/>
    </source>
</evidence>
<dbReference type="NCBIfam" id="TIGR02675">
    <property type="entry name" value="tape_meas_nterm"/>
    <property type="match status" value="1"/>
</dbReference>
<sequence>MSDLIARLRLEATAGNSASVIGGVAKDVQQLGQSGAKAGAGLDQATAAGGKLDRELQQITTHGAGARRGLEQAEAGARGFERSASSARAAGIGLGTALATIGGRELASKITDAAFAMQGFETGLSAVTGGAKGAAEAQAFVRSEAERMGLVIKTATADYMSLAAATNGTALAGENTRKIWLGVNEAGTVLNLTQERQKLAMAAISQMASKQVISQDELREQLAEALPGAFQVAQRAMGLTSQEMNKLVASGKLLADDFLPKFADQLRKEFGPGVEQALITPLGQARVELAKFKNSIFDLEVAAGGEFLGGMREGLAELNAELASPESKEAARALGRLLGEGLSDAASIAAFLAQNINGIALAAQTVVGVGLARWIATTTIEARAAAAAYLLKAQTATTAAASATEGAIVEARAVTSLRGAIEAAARAELQSAVAARESALARETLAAATLRQHGAQLQASASSQTSARAQAAYAAAQAELTIAQNATVAASARAEVAQVGLSRASSVTGAAMRGLSGAASGLMGLLGGPWGIAFMAAGAAVAFVAHEVAEGERRAQEALETQQSYAAAMSEAAAILAEAGVNTRAFASDTRNAISPTDGLTGSTRDLTVQTLKLADARRQAAVAALAENETKLRAERDGLIKSGTRVADVVVGVKTNGDPIKRQMMATARVDQLDTDIARSMAAQNAIIFAAPAKEDKPKSSATSSPSSKPDRQELRAQIKDSDLAAAVAAQNAYTAALIAGGAALDNWKVQEAGRQAVERLALADRPKLTAAETALVASIRERVEETERLKIANERIEKSAGLAKSADLDTAALQRRSAAAVQGEAAMEALQVQEAGLRVLQQLGIDTLDQLTGETLKHAKAAIASAEASERQALATQKAERVAAQIRDLDKRLSSELAYTAALKGGTSALVEYQRAEFARQEIERAGTNLTDDQVVAIRAKADALFAAQAAADSAQFDVRQAEELRLARMTNSERAIEERYLQRKSALLAEHADWTQEEVEARARALALADQAAAEDAAAIGELKQGLEDAFVESGELGMDQVGDYAERALRQAVYKALLAEPINLIINAVVGSISGLTGSIGAAGAQGGLAGLGSLFNSAGGLSGLATGSAKAITGLLGKVGMGALDAARFGGMAGGAIGGAGTGMLVSSLAGMLGLKQSKGNQIGGTIGGAIGSFIPIPGGSLIGSVLGNLVGGLVGGKKSNEAAVVSLDQKGSVTSIDGAKRTEATTAAAQSIASAVAQIQAALVAGGATLNATVSKIDIGQRDPTHLNFSNGQSIDTAVGDTAAAVEAATRTIIANAKWATQAQTDYAQKMLLAGASLDQVIATMQMAGGLSTSVDDAIAKLVDPAAYERKAALDAIEANYQALKKQAEELISAGLTTADVLGKIEQLKDLQVADALKRLGQAADDAASSLTPGQLADPAKLTSDIKSGIARLTDPTGFKRDQALADIDASITSMRAQATAMVAAGKLSSEIFTQLDQLKDLQVTASIKELGDAASDAAAKLQDQVAAGNFAGSIDDAILKITNPTEYAKKSAVDGVNRNYEAMKAEANGLIATGLLSGDVLGKLEIMRDLQIQDALMGLTSAAKEATDVFADARPRLQSWLDGLGASNDNQLNPAEELKLAQDQYDRQLAMARGGDANALASLTTYADRLLAADREATSSATARLARFNKVTGDVTALTGMSSAPQTDPVVSTLQTLGLSLTALVANTSSDPSGGLAGAIGAAITAKPTILGNSPDFSPILVQALTPQTDRLSASIDRMRTDLAVKLEELRTATVAGASDVAMAVQDGLSAVQMAVENVEASAQGQAAAFRDLSDQTSLQNLYLRQKLAS</sequence>
<organism evidence="3 4">
    <name type="scientific">Caulobacter henricii</name>
    <dbReference type="NCBI Taxonomy" id="69395"/>
    <lineage>
        <taxon>Bacteria</taxon>
        <taxon>Pseudomonadati</taxon>
        <taxon>Pseudomonadota</taxon>
        <taxon>Alphaproteobacteria</taxon>
        <taxon>Caulobacterales</taxon>
        <taxon>Caulobacteraceae</taxon>
        <taxon>Caulobacter</taxon>
    </lineage>
</organism>
<feature type="domain" description="Tape measure protein N-terminal" evidence="2">
    <location>
        <begin position="109"/>
        <end position="267"/>
    </location>
</feature>